<dbReference type="Pfam" id="PF01740">
    <property type="entry name" value="STAS"/>
    <property type="match status" value="1"/>
</dbReference>
<keyword evidence="5" id="KW-1185">Reference proteome</keyword>
<dbReference type="PANTHER" id="PTHR33495:SF2">
    <property type="entry name" value="ANTI-SIGMA FACTOR ANTAGONIST TM_1081-RELATED"/>
    <property type="match status" value="1"/>
</dbReference>
<dbReference type="OrthoDB" id="9796601at2"/>
<feature type="domain" description="STAS" evidence="3">
    <location>
        <begin position="2"/>
        <end position="95"/>
    </location>
</feature>
<dbReference type="InterPro" id="IPR036513">
    <property type="entry name" value="STAS_dom_sf"/>
</dbReference>
<dbReference type="AlphaFoldDB" id="A0A1I5W091"/>
<proteinExistence type="inferred from homology"/>
<organism evidence="4 5">
    <name type="scientific">Psychrobacillus psychrotolerans</name>
    <dbReference type="NCBI Taxonomy" id="126156"/>
    <lineage>
        <taxon>Bacteria</taxon>
        <taxon>Bacillati</taxon>
        <taxon>Bacillota</taxon>
        <taxon>Bacilli</taxon>
        <taxon>Bacillales</taxon>
        <taxon>Bacillaceae</taxon>
        <taxon>Psychrobacillus</taxon>
    </lineage>
</organism>
<dbReference type="PROSITE" id="PS50801">
    <property type="entry name" value="STAS"/>
    <property type="match status" value="1"/>
</dbReference>
<evidence type="ECO:0000256" key="2">
    <source>
        <dbReference type="RuleBase" id="RU003749"/>
    </source>
</evidence>
<dbReference type="InterPro" id="IPR002645">
    <property type="entry name" value="STAS_dom"/>
</dbReference>
<comment type="similarity">
    <text evidence="1 2">Belongs to the anti-sigma-factor antagonist family.</text>
</comment>
<protein>
    <recommendedName>
        <fullName evidence="2">Anti-sigma factor antagonist</fullName>
    </recommendedName>
</protein>
<evidence type="ECO:0000256" key="1">
    <source>
        <dbReference type="ARBA" id="ARBA00009013"/>
    </source>
</evidence>
<gene>
    <name evidence="4" type="ORF">SAMN05421670_1044</name>
</gene>
<dbReference type="STRING" id="126156.SAMN05421670_1044"/>
<sequence length="118" mass="13275">MIHEVEKVGDEIIIIRLKGELDHHSTNDIRNEIVPMIKNGSIKVLVWNLKDLHFMDSSGIGLILGRMRELAPIDGQTIIVNPSPTMRKIFQFAGLSPYIYSESEIEIMSKLGGIVYGQ</sequence>
<evidence type="ECO:0000313" key="5">
    <source>
        <dbReference type="Proteomes" id="UP000198734"/>
    </source>
</evidence>
<dbReference type="Proteomes" id="UP000198734">
    <property type="component" value="Unassembled WGS sequence"/>
</dbReference>
<dbReference type="EMBL" id="FOXU01000001">
    <property type="protein sequence ID" value="SFQ13135.1"/>
    <property type="molecule type" value="Genomic_DNA"/>
</dbReference>
<dbReference type="SUPFAM" id="SSF52091">
    <property type="entry name" value="SpoIIaa-like"/>
    <property type="match status" value="1"/>
</dbReference>
<dbReference type="InterPro" id="IPR003658">
    <property type="entry name" value="Anti-sigma_ant"/>
</dbReference>
<dbReference type="PANTHER" id="PTHR33495">
    <property type="entry name" value="ANTI-SIGMA FACTOR ANTAGONIST TM_1081-RELATED-RELATED"/>
    <property type="match status" value="1"/>
</dbReference>
<dbReference type="GO" id="GO:0043856">
    <property type="term" value="F:anti-sigma factor antagonist activity"/>
    <property type="evidence" value="ECO:0007669"/>
    <property type="project" value="InterPro"/>
</dbReference>
<dbReference type="NCBIfam" id="TIGR00377">
    <property type="entry name" value="ant_ant_sig"/>
    <property type="match status" value="1"/>
</dbReference>
<name>A0A1I5W091_9BACI</name>
<reference evidence="5" key="1">
    <citation type="submission" date="2016-10" db="EMBL/GenBank/DDBJ databases">
        <authorList>
            <person name="Varghese N."/>
            <person name="Submissions S."/>
        </authorList>
    </citation>
    <scope>NUCLEOTIDE SEQUENCE [LARGE SCALE GENOMIC DNA]</scope>
    <source>
        <strain evidence="5">DSM 11706</strain>
    </source>
</reference>
<evidence type="ECO:0000313" key="4">
    <source>
        <dbReference type="EMBL" id="SFQ13135.1"/>
    </source>
</evidence>
<accession>A0A1I5W091</accession>
<dbReference type="RefSeq" id="WP_093534831.1">
    <property type="nucleotide sequence ID" value="NZ_CP183885.1"/>
</dbReference>
<dbReference type="Gene3D" id="3.30.750.24">
    <property type="entry name" value="STAS domain"/>
    <property type="match status" value="1"/>
</dbReference>
<evidence type="ECO:0000259" key="3">
    <source>
        <dbReference type="PROSITE" id="PS50801"/>
    </source>
</evidence>